<proteinExistence type="inferred from homology"/>
<evidence type="ECO:0000256" key="12">
    <source>
        <dbReference type="ARBA" id="ARBA00025324"/>
    </source>
</evidence>
<evidence type="ECO:0000256" key="13">
    <source>
        <dbReference type="SAM" id="Phobius"/>
    </source>
</evidence>
<evidence type="ECO:0000313" key="15">
    <source>
        <dbReference type="Proteomes" id="UP000199433"/>
    </source>
</evidence>
<comment type="similarity">
    <text evidence="10">Belongs to the acyltransferase CrtO family.</text>
</comment>
<evidence type="ECO:0000256" key="6">
    <source>
        <dbReference type="ARBA" id="ARBA00022989"/>
    </source>
</evidence>
<evidence type="ECO:0000256" key="4">
    <source>
        <dbReference type="ARBA" id="ARBA00022692"/>
    </source>
</evidence>
<evidence type="ECO:0000256" key="9">
    <source>
        <dbReference type="ARBA" id="ARBA00023588"/>
    </source>
</evidence>
<evidence type="ECO:0000313" key="14">
    <source>
        <dbReference type="EMBL" id="SDK82923.1"/>
    </source>
</evidence>
<name>A0A1G9F3W7_9LACT</name>
<evidence type="ECO:0000256" key="1">
    <source>
        <dbReference type="ARBA" id="ARBA00004162"/>
    </source>
</evidence>
<dbReference type="EMBL" id="FNFK01000071">
    <property type="protein sequence ID" value="SDK82923.1"/>
    <property type="molecule type" value="Genomic_DNA"/>
</dbReference>
<feature type="transmembrane region" description="Helical" evidence="13">
    <location>
        <begin position="119"/>
        <end position="139"/>
    </location>
</feature>
<sequence>MRLVWVNIAVWLFFHLSISLGLLKVPYSYFGPDHPSDILFRERSFEQKGKLWRNVFYVHKWKDRLPDGASLFKMGYKKKQLADTTVETMQLFIMETKRAELTHLLLLLPAPLFFLWNPVWAGFVMVFYAIIVNVPFIIIQRYNRIRLAMIAQRRYKRR</sequence>
<protein>
    <recommendedName>
        <fullName evidence="11">Glycosyl-4,4'-diaponeurosporenoate acyltransferase</fullName>
    </recommendedName>
</protein>
<keyword evidence="15" id="KW-1185">Reference proteome</keyword>
<dbReference type="InterPro" id="IPR044021">
    <property type="entry name" value="CrtO"/>
</dbReference>
<comment type="function">
    <text evidence="12">Catalyzes the acylation of glycosyl-4,4'-diaponeurosporenoate, i.e. the esterification of glucose at the C6'' position with the carboxyl group of the C(15) fatty acid 12-methyltetradecanoic acid, to yield staphyloxanthin. This is the last step in the biosynthesis of this orange pigment, present in most staphylococci strains.</text>
</comment>
<evidence type="ECO:0000256" key="11">
    <source>
        <dbReference type="ARBA" id="ARBA00023667"/>
    </source>
</evidence>
<organism evidence="14 15">
    <name type="scientific">Alkalibacterium thalassium</name>
    <dbReference type="NCBI Taxonomy" id="426701"/>
    <lineage>
        <taxon>Bacteria</taxon>
        <taxon>Bacillati</taxon>
        <taxon>Bacillota</taxon>
        <taxon>Bacilli</taxon>
        <taxon>Lactobacillales</taxon>
        <taxon>Carnobacteriaceae</taxon>
        <taxon>Alkalibacterium</taxon>
    </lineage>
</organism>
<dbReference type="UniPathway" id="UPA00029">
    <property type="reaction ID" value="UER00560"/>
</dbReference>
<dbReference type="AlphaFoldDB" id="A0A1G9F3W7"/>
<dbReference type="GO" id="GO:0005886">
    <property type="term" value="C:plasma membrane"/>
    <property type="evidence" value="ECO:0007669"/>
    <property type="project" value="UniProtKB-SubCell"/>
</dbReference>
<evidence type="ECO:0000256" key="2">
    <source>
        <dbReference type="ARBA" id="ARBA00022475"/>
    </source>
</evidence>
<reference evidence="15" key="1">
    <citation type="submission" date="2016-10" db="EMBL/GenBank/DDBJ databases">
        <authorList>
            <person name="Varghese N."/>
            <person name="Submissions S."/>
        </authorList>
    </citation>
    <scope>NUCLEOTIDE SEQUENCE [LARGE SCALE GENOMIC DNA]</scope>
    <source>
        <strain evidence="15">DSM 19181</strain>
    </source>
</reference>
<keyword evidence="2" id="KW-1003">Cell membrane</keyword>
<dbReference type="GO" id="GO:0016746">
    <property type="term" value="F:acyltransferase activity"/>
    <property type="evidence" value="ECO:0007669"/>
    <property type="project" value="UniProtKB-KW"/>
</dbReference>
<dbReference type="STRING" id="426701.SAMN04488098_10716"/>
<keyword evidence="7 13" id="KW-0472">Membrane</keyword>
<evidence type="ECO:0000256" key="10">
    <source>
        <dbReference type="ARBA" id="ARBA00023603"/>
    </source>
</evidence>
<dbReference type="OrthoDB" id="3783432at2"/>
<accession>A0A1G9F3W7</accession>
<evidence type="ECO:0000256" key="7">
    <source>
        <dbReference type="ARBA" id="ARBA00023136"/>
    </source>
</evidence>
<keyword evidence="5" id="KW-0732">Signal</keyword>
<comment type="subcellular location">
    <subcellularLocation>
        <location evidence="1">Cell membrane</location>
        <topology evidence="1">Single-pass membrane protein</topology>
    </subcellularLocation>
</comment>
<comment type="pathway">
    <text evidence="9">Carotenoid biosynthesis; staphyloxanthin biosynthesis; staphyloxanthin from farnesyl diphosphate: step 5/5.</text>
</comment>
<evidence type="ECO:0000256" key="8">
    <source>
        <dbReference type="ARBA" id="ARBA00023315"/>
    </source>
</evidence>
<keyword evidence="3 14" id="KW-0808">Transferase</keyword>
<keyword evidence="8 14" id="KW-0012">Acyltransferase</keyword>
<evidence type="ECO:0000256" key="5">
    <source>
        <dbReference type="ARBA" id="ARBA00022729"/>
    </source>
</evidence>
<evidence type="ECO:0000256" key="3">
    <source>
        <dbReference type="ARBA" id="ARBA00022679"/>
    </source>
</evidence>
<gene>
    <name evidence="14" type="ORF">SAMN04488098_10716</name>
</gene>
<dbReference type="Pfam" id="PF18927">
    <property type="entry name" value="CrtO"/>
    <property type="match status" value="1"/>
</dbReference>
<keyword evidence="6 13" id="KW-1133">Transmembrane helix</keyword>
<keyword evidence="4 13" id="KW-0812">Transmembrane</keyword>
<dbReference type="Proteomes" id="UP000199433">
    <property type="component" value="Unassembled WGS sequence"/>
</dbReference>